<feature type="region of interest" description="Disordered" evidence="1">
    <location>
        <begin position="530"/>
        <end position="568"/>
    </location>
</feature>
<dbReference type="GO" id="GO:0005634">
    <property type="term" value="C:nucleus"/>
    <property type="evidence" value="ECO:0007669"/>
    <property type="project" value="TreeGrafter"/>
</dbReference>
<protein>
    <recommendedName>
        <fullName evidence="2">SET domain-containing protein</fullName>
    </recommendedName>
</protein>
<dbReference type="PANTHER" id="PTHR12197">
    <property type="entry name" value="HISTONE-LYSINE N-METHYLTRANSFERASE SMYD"/>
    <property type="match status" value="1"/>
</dbReference>
<dbReference type="Proteomes" id="UP000541610">
    <property type="component" value="Unassembled WGS sequence"/>
</dbReference>
<evidence type="ECO:0000313" key="3">
    <source>
        <dbReference type="EMBL" id="KAF4697071.1"/>
    </source>
</evidence>
<dbReference type="AlphaFoldDB" id="A0A7J6PNI1"/>
<proteinExistence type="predicted"/>
<feature type="compositionally biased region" description="Basic residues" evidence="1">
    <location>
        <begin position="659"/>
        <end position="677"/>
    </location>
</feature>
<accession>A0A7J6PNI1</accession>
<feature type="compositionally biased region" description="Low complexity" evidence="1">
    <location>
        <begin position="630"/>
        <end position="644"/>
    </location>
</feature>
<dbReference type="InterPro" id="IPR050869">
    <property type="entry name" value="H3K4_H4K5_MeTrfase"/>
</dbReference>
<dbReference type="Gene3D" id="2.170.270.10">
    <property type="entry name" value="SET domain"/>
    <property type="match status" value="1"/>
</dbReference>
<comment type="caution">
    <text evidence="3">The sequence shown here is derived from an EMBL/GenBank/DDBJ whole genome shotgun (WGS) entry which is preliminary data.</text>
</comment>
<dbReference type="EMBL" id="JABANP010000005">
    <property type="protein sequence ID" value="KAF4697071.1"/>
    <property type="molecule type" value="Genomic_DNA"/>
</dbReference>
<dbReference type="Pfam" id="PF00856">
    <property type="entry name" value="SET"/>
    <property type="match status" value="1"/>
</dbReference>
<dbReference type="SUPFAM" id="SSF82199">
    <property type="entry name" value="SET domain"/>
    <property type="match status" value="1"/>
</dbReference>
<dbReference type="InterPro" id="IPR001214">
    <property type="entry name" value="SET_dom"/>
</dbReference>
<reference evidence="3 4" key="1">
    <citation type="submission" date="2020-04" db="EMBL/GenBank/DDBJ databases">
        <title>Perkinsus olseni comparative genomics.</title>
        <authorList>
            <person name="Bogema D.R."/>
        </authorList>
    </citation>
    <scope>NUCLEOTIDE SEQUENCE [LARGE SCALE GENOMIC DNA]</scope>
    <source>
        <strain evidence="3">00978-12</strain>
    </source>
</reference>
<dbReference type="PANTHER" id="PTHR12197:SF251">
    <property type="entry name" value="EG:BACR7C10.4 PROTEIN"/>
    <property type="match status" value="1"/>
</dbReference>
<feature type="compositionally biased region" description="Low complexity" evidence="1">
    <location>
        <begin position="536"/>
        <end position="545"/>
    </location>
</feature>
<evidence type="ECO:0000256" key="1">
    <source>
        <dbReference type="SAM" id="MobiDB-lite"/>
    </source>
</evidence>
<gene>
    <name evidence="3" type="ORF">FOZ60_011746</name>
</gene>
<dbReference type="InterPro" id="IPR046341">
    <property type="entry name" value="SET_dom_sf"/>
</dbReference>
<feature type="compositionally biased region" description="Basic and acidic residues" evidence="1">
    <location>
        <begin position="611"/>
        <end position="629"/>
    </location>
</feature>
<feature type="region of interest" description="Disordered" evidence="1">
    <location>
        <begin position="599"/>
        <end position="678"/>
    </location>
</feature>
<feature type="compositionally biased region" description="Acidic residues" evidence="1">
    <location>
        <begin position="546"/>
        <end position="566"/>
    </location>
</feature>
<organism evidence="3 4">
    <name type="scientific">Perkinsus olseni</name>
    <name type="common">Perkinsus atlanticus</name>
    <dbReference type="NCBI Taxonomy" id="32597"/>
    <lineage>
        <taxon>Eukaryota</taxon>
        <taxon>Sar</taxon>
        <taxon>Alveolata</taxon>
        <taxon>Perkinsozoa</taxon>
        <taxon>Perkinsea</taxon>
        <taxon>Perkinsida</taxon>
        <taxon>Perkinsidae</taxon>
        <taxon>Perkinsus</taxon>
    </lineage>
</organism>
<name>A0A7J6PNI1_PEROL</name>
<dbReference type="OrthoDB" id="1028014at2759"/>
<dbReference type="PROSITE" id="PS50280">
    <property type="entry name" value="SET"/>
    <property type="match status" value="1"/>
</dbReference>
<evidence type="ECO:0000313" key="4">
    <source>
        <dbReference type="Proteomes" id="UP000541610"/>
    </source>
</evidence>
<feature type="domain" description="SET" evidence="2">
    <location>
        <begin position="62"/>
        <end position="239"/>
    </location>
</feature>
<sequence length="1080" mass="120495">MSAFPVDIAEQMSQALEFLQTDRDDESLQVSLKLSPKGYSDSTVGRGRVSEGDQPGSYFLSGSIALENSDGEGFGWFAKNDIPEGTLLLSELPLAHLYDEDMDAVRLMAQEETGMVETEPTESELLTQVIMADVESRNDDYWISHLEELHPRGEDYDATDPEVIHQKCRLNILGFETCPEMTTYQQVFADLSGIGLYAKASGFNHSCSPNVNRFAIGTCQHFVTNRAVNRGEQLTISYFEHEYLSSSLAVRRKQLESRDFICACSRCVDDEKESREAGHTEKEEGEREMIVLPEDLNDSLAVATASQRSEMCTELLNRSFRSEDPQQRQVLGTKALIETLIWLAVSELQLQNYDKTDEAWAAAYNVITENMPPNDESLALCLMHRTAANLFEKNYTMANRLARLFVRQHCFTFGLSYKLMRLRYSLEVAYLAQSTLGTAGGQNLDKRMNLVWTTIKRAWLLETRGKSVSSPAADLSFSHHAEMFKRVLGIDKISRAQFNEDSDVSDSDDDGEQFKDLTDKQKRRLQRAMMPLSAIVEGDTSCSSSSEEEAEEAVAEDETDVEDEVEASPKVNTYAEQFRCHLCPEKLLLSQGDLEKHEASKAHLKRARRQQQLEKGHEEDAGNDEEIHGAEAAPPVDAAEAPAKASKDEAAPSSSATTRKMKRKLKMKERRAANKKRALNEEEIATRKAKFQAKKDRRQQRKAAAATLTCGYCTNAVMTDNGTISRIRGSLRLGLAETVATESDLIAVLQDLHSQQEDLVWRLAEARSGGATTRSCSIDSSSSSIKALEEQARRLDGTLLNLGNSWLSVLQRYREGPPVHPSQLDQCHTCIGDTCSKHEHHGMCYVQHRRDETIARMVDAQELQDHATVTSSVTPCTDTSILSAHLRSAEVASSIRESTSGRRAPVVDVGIDAARLSRRSSRNEQLEGLDYMDSAPVMIEDLPSSKECYRRSALETPASSRSGEAVSSAEGVVRCGQGAEGENSNLSSCERAARDAVMKSRRDELKRFNARLRMEISQLTDGNCKDRLHKGVKPMGSEYDKINSVRQYRVGISKIRRLMDDIAASVARDTTPLRDMFSHE</sequence>
<evidence type="ECO:0000259" key="2">
    <source>
        <dbReference type="PROSITE" id="PS50280"/>
    </source>
</evidence>